<dbReference type="GO" id="GO:0016829">
    <property type="term" value="F:lyase activity"/>
    <property type="evidence" value="ECO:0007669"/>
    <property type="project" value="UniProtKB-KW"/>
</dbReference>
<feature type="compositionally biased region" description="Basic and acidic residues" evidence="6">
    <location>
        <begin position="155"/>
        <end position="166"/>
    </location>
</feature>
<reference evidence="7 8" key="2">
    <citation type="journal article" date="2013" name="PLoS ONE">
        <title>INDIGO - INtegrated Data Warehouse of MIcrobial GenOmes with Examples from the Red Sea Extremophiles.</title>
        <authorList>
            <person name="Alam I."/>
            <person name="Antunes A."/>
            <person name="Kamau A.A."/>
            <person name="Ba Alawi W."/>
            <person name="Kalkatawi M."/>
            <person name="Stingl U."/>
            <person name="Bajic V.B."/>
        </authorList>
    </citation>
    <scope>NUCLEOTIDE SEQUENCE [LARGE SCALE GENOMIC DNA]</scope>
    <source>
        <strain evidence="7 8">E1L3A</strain>
    </source>
</reference>
<comment type="caution">
    <text evidence="7">The sequence shown here is derived from an EMBL/GenBank/DDBJ whole genome shotgun (WGS) entry which is preliminary data.</text>
</comment>
<sequence length="179" mass="20025">MSTPRALVHRVDFRRLATHQGRIEGRLDLVRLDRVAAETINAQAGDTPVDVDLVFREDAQRRVHVEGDIRTTLRLECQRCLNAFDHPMNVDVAGVVVGDDEAAANVPREHEPVLADGEMLDVHALVADELLLALPSVARCSRAECAAQYVDDDMPRRDVKNDEERNNPFAVLSQLKRDD</sequence>
<dbReference type="EMBL" id="AFNV02000036">
    <property type="protein sequence ID" value="ERJ17509.1"/>
    <property type="molecule type" value="Genomic_DNA"/>
</dbReference>
<dbReference type="GO" id="GO:0042254">
    <property type="term" value="P:ribosome biogenesis"/>
    <property type="evidence" value="ECO:0007669"/>
    <property type="project" value="UniProtKB-KW"/>
</dbReference>
<evidence type="ECO:0000256" key="4">
    <source>
        <dbReference type="ARBA" id="ARBA00022517"/>
    </source>
</evidence>
<dbReference type="RefSeq" id="WP_006913920.1">
    <property type="nucleotide sequence ID" value="NZ_AFNV02000036.1"/>
</dbReference>
<dbReference type="InterPro" id="IPR003772">
    <property type="entry name" value="YceD"/>
</dbReference>
<proteinExistence type="inferred from homology"/>
<feature type="region of interest" description="Disordered" evidence="6">
    <location>
        <begin position="155"/>
        <end position="179"/>
    </location>
</feature>
<gene>
    <name evidence="7" type="ORF">SSPSH_003667</name>
</gene>
<protein>
    <recommendedName>
        <fullName evidence="3">Large ribosomal RNA subunit accumulation protein YceD</fullName>
    </recommendedName>
    <alternativeName>
        <fullName evidence="5">23S rRNA accumulation protein YceD</fullName>
    </alternativeName>
</protein>
<evidence type="ECO:0000256" key="3">
    <source>
        <dbReference type="ARBA" id="ARBA00015716"/>
    </source>
</evidence>
<evidence type="ECO:0000313" key="8">
    <source>
        <dbReference type="Proteomes" id="UP000006242"/>
    </source>
</evidence>
<dbReference type="GO" id="GO:0005829">
    <property type="term" value="C:cytosol"/>
    <property type="evidence" value="ECO:0007669"/>
    <property type="project" value="TreeGrafter"/>
</dbReference>
<reference evidence="7 8" key="1">
    <citation type="journal article" date="2011" name="J. Bacteriol.">
        <title>Genome sequence of Salinisphaera shabanensis, a gammaproteobacterium from the harsh, variable environment of the brine-seawater interface of the Shaban Deep in the Red Sea.</title>
        <authorList>
            <person name="Antunes A."/>
            <person name="Alam I."/>
            <person name="Bajic V.B."/>
            <person name="Stingl U."/>
        </authorList>
    </citation>
    <scope>NUCLEOTIDE SEQUENCE [LARGE SCALE GENOMIC DNA]</scope>
    <source>
        <strain evidence="7 8">E1L3A</strain>
    </source>
</reference>
<dbReference type="PANTHER" id="PTHR38099">
    <property type="entry name" value="LARGE RIBOSOMAL RNA SUBUNIT ACCUMULATION PROTEIN YCED"/>
    <property type="match status" value="1"/>
</dbReference>
<keyword evidence="8" id="KW-1185">Reference proteome</keyword>
<keyword evidence="4" id="KW-0690">Ribosome biogenesis</keyword>
<dbReference type="Pfam" id="PF02620">
    <property type="entry name" value="YceD"/>
    <property type="match status" value="1"/>
</dbReference>
<evidence type="ECO:0000313" key="7">
    <source>
        <dbReference type="EMBL" id="ERJ17509.1"/>
    </source>
</evidence>
<keyword evidence="7" id="KW-0456">Lyase</keyword>
<evidence type="ECO:0000256" key="2">
    <source>
        <dbReference type="ARBA" id="ARBA00010740"/>
    </source>
</evidence>
<evidence type="ECO:0000256" key="6">
    <source>
        <dbReference type="SAM" id="MobiDB-lite"/>
    </source>
</evidence>
<accession>U2FMR4</accession>
<organism evidence="7 8">
    <name type="scientific">Salinisphaera shabanensis E1L3A</name>
    <dbReference type="NCBI Taxonomy" id="1033802"/>
    <lineage>
        <taxon>Bacteria</taxon>
        <taxon>Pseudomonadati</taxon>
        <taxon>Pseudomonadota</taxon>
        <taxon>Gammaproteobacteria</taxon>
        <taxon>Salinisphaerales</taxon>
        <taxon>Salinisphaeraceae</taxon>
        <taxon>Salinisphaera</taxon>
    </lineage>
</organism>
<comment type="function">
    <text evidence="1">Plays a role in synthesis, processing and/or stability of 23S rRNA.</text>
</comment>
<dbReference type="OrthoDB" id="9786771at2"/>
<comment type="similarity">
    <text evidence="2">Belongs to the DUF177 domain family.</text>
</comment>
<dbReference type="AlphaFoldDB" id="U2FMR4"/>
<dbReference type="eggNOG" id="COG1399">
    <property type="taxonomic scope" value="Bacteria"/>
</dbReference>
<evidence type="ECO:0000256" key="5">
    <source>
        <dbReference type="ARBA" id="ARBA00031841"/>
    </source>
</evidence>
<dbReference type="PANTHER" id="PTHR38099:SF1">
    <property type="entry name" value="LARGE RIBOSOMAL RNA SUBUNIT ACCUMULATION PROTEIN YCED"/>
    <property type="match status" value="1"/>
</dbReference>
<dbReference type="STRING" id="1033802.SSPSH_003667"/>
<dbReference type="Proteomes" id="UP000006242">
    <property type="component" value="Unassembled WGS sequence"/>
</dbReference>
<evidence type="ECO:0000256" key="1">
    <source>
        <dbReference type="ARBA" id="ARBA00002868"/>
    </source>
</evidence>
<name>U2FMR4_9GAMM</name>
<dbReference type="InterPro" id="IPR039255">
    <property type="entry name" value="YceD_bac"/>
</dbReference>